<feature type="compositionally biased region" description="Basic and acidic residues" evidence="4">
    <location>
        <begin position="468"/>
        <end position="480"/>
    </location>
</feature>
<dbReference type="GO" id="GO:0005980">
    <property type="term" value="P:glycogen catabolic process"/>
    <property type="evidence" value="ECO:0007669"/>
    <property type="project" value="InterPro"/>
</dbReference>
<dbReference type="Gene3D" id="2.60.40.10">
    <property type="entry name" value="Immunoglobulins"/>
    <property type="match status" value="1"/>
</dbReference>
<keyword evidence="2" id="KW-0378">Hydrolase</keyword>
<proteinExistence type="inferred from homology"/>
<evidence type="ECO:0000256" key="3">
    <source>
        <dbReference type="ARBA" id="ARBA00023295"/>
    </source>
</evidence>
<dbReference type="AlphaFoldDB" id="A0A261F9V2"/>
<feature type="region of interest" description="Disordered" evidence="4">
    <location>
        <begin position="468"/>
        <end position="489"/>
    </location>
</feature>
<dbReference type="EMBL" id="MWWU01000002">
    <property type="protein sequence ID" value="OZG55930.1"/>
    <property type="molecule type" value="Genomic_DNA"/>
</dbReference>
<comment type="caution">
    <text evidence="6">The sequence shown here is derived from an EMBL/GenBank/DDBJ whole genome shotgun (WGS) entry which is preliminary data.</text>
</comment>
<dbReference type="Gene3D" id="3.20.20.80">
    <property type="entry name" value="Glycosidases"/>
    <property type="match status" value="1"/>
</dbReference>
<keyword evidence="7" id="KW-1185">Reference proteome</keyword>
<dbReference type="NCBIfam" id="TIGR02100">
    <property type="entry name" value="glgX_debranch"/>
    <property type="match status" value="1"/>
</dbReference>
<dbReference type="InterPro" id="IPR044505">
    <property type="entry name" value="GlgX_Isoamylase_N_E_set"/>
</dbReference>
<dbReference type="Gene3D" id="2.60.40.1180">
    <property type="entry name" value="Golgi alpha-mannosidase II"/>
    <property type="match status" value="1"/>
</dbReference>
<dbReference type="InterPro" id="IPR013780">
    <property type="entry name" value="Glyco_hydro_b"/>
</dbReference>
<dbReference type="InterPro" id="IPR004193">
    <property type="entry name" value="Glyco_hydro_13_N"/>
</dbReference>
<dbReference type="InterPro" id="IPR011837">
    <property type="entry name" value="Glycogen_debranch_GlgX"/>
</dbReference>
<evidence type="ECO:0000256" key="1">
    <source>
        <dbReference type="ARBA" id="ARBA00008061"/>
    </source>
</evidence>
<dbReference type="RefSeq" id="WP_094689523.1">
    <property type="nucleotide sequence ID" value="NZ_JACBYZ010000001.1"/>
</dbReference>
<comment type="similarity">
    <text evidence="1">Belongs to the glycosyl hydrolase 13 family.</text>
</comment>
<accession>A0A261F9V2</accession>
<dbReference type="Proteomes" id="UP000228976">
    <property type="component" value="Unassembled WGS sequence"/>
</dbReference>
<dbReference type="SUPFAM" id="SSF81296">
    <property type="entry name" value="E set domains"/>
    <property type="match status" value="1"/>
</dbReference>
<protein>
    <submittedName>
        <fullName evidence="6">Glycogen debranching protein GlgX</fullName>
    </submittedName>
</protein>
<evidence type="ECO:0000313" key="7">
    <source>
        <dbReference type="Proteomes" id="UP000228976"/>
    </source>
</evidence>
<reference evidence="6 7" key="1">
    <citation type="journal article" date="2017" name="BMC Genomics">
        <title>Comparative genomic and phylogenomic analyses of the Bifidobacteriaceae family.</title>
        <authorList>
            <person name="Lugli G.A."/>
            <person name="Milani C."/>
            <person name="Turroni F."/>
            <person name="Duranti S."/>
            <person name="Mancabelli L."/>
            <person name="Mangifesta M."/>
            <person name="Ferrario C."/>
            <person name="Modesto M."/>
            <person name="Mattarelli P."/>
            <person name="Jiri K."/>
            <person name="van Sinderen D."/>
            <person name="Ventura M."/>
        </authorList>
    </citation>
    <scope>NUCLEOTIDE SEQUENCE [LARGE SCALE GENOMIC DNA]</scope>
    <source>
        <strain evidence="6 7">LMG 21773</strain>
    </source>
</reference>
<gene>
    <name evidence="6" type="ORF">AEAE_0418</name>
</gene>
<evidence type="ECO:0000256" key="2">
    <source>
        <dbReference type="ARBA" id="ARBA00022801"/>
    </source>
</evidence>
<name>A0A261F9V2_9BIFI</name>
<dbReference type="SMART" id="SM00642">
    <property type="entry name" value="Aamy"/>
    <property type="match status" value="1"/>
</dbReference>
<sequence>MQTRPGKNYPLGANFDGEGTNFALFSSVATAVELCFFDDDDKETRIPVEECDAKVWHVYVPGVYPGQRYGYRVYGPWDPAHGQRCNPHKLLLDPYAKAIAGRVHDDETLYSYYFDDPSHGKLNIMDSAKSMPKAVVINPYFDWENDRKPETPLSDSIIYETHVRGITNLNPNVPGDLRGTYAGMAHPSVISYIKKLGVTAVELMPVHQFVQDSTLQKRGLANYWGYNTIGFFAPNANYASWGERGEQVAEFKSMVKAYHRAGIEIILDVVYNHTAEGNHNGPTLSFRGIDNAASYRLVQGDEAHYFDTTGTGNSLNMRYPNQLQMIVDSLRYWAHDMHVDGFRFDLAATLGRENGNFDKFSSFFDMVDTDPVLSHTKLIAEPWDTGENGYQVGGFPSNWSEWNGAYRDTARDFWRSQTSTLPVFASRITGSSDLYQHNGRKPQASINFITAHDGFTLTDLVSYNEKHNMANGEGNRDGDSNNRSWNCGTEGPTTITDVLDLRHRQRRNFLSTLMFSQGVPMLLGGDEMGRTQQGNNNAYCQDNAISWYNWDLDDDDRALLEFTRKIIKLRRDHPVFHRSRYFESRPAHDASSSPAQIEWFDHSGRIMDKSDWNKFYALSIMVFLNGHDLGEKDQLGNPKRDDDFLLIFNAYYEPIAFTLPDKQYGTKWRVEVDTYQPDAPAYTYDAGFTLTAQPYSFLLLHSLTPHDERKIAQKAAARLREARLNERAKAGLMNVSGDGQEGSEN</sequence>
<dbReference type="GO" id="GO:0004135">
    <property type="term" value="F:amylo-alpha-1,6-glucosidase activity"/>
    <property type="evidence" value="ECO:0007669"/>
    <property type="project" value="InterPro"/>
</dbReference>
<dbReference type="PANTHER" id="PTHR43002">
    <property type="entry name" value="GLYCOGEN DEBRANCHING ENZYME"/>
    <property type="match status" value="1"/>
</dbReference>
<evidence type="ECO:0000259" key="5">
    <source>
        <dbReference type="SMART" id="SM00642"/>
    </source>
</evidence>
<dbReference type="Pfam" id="PF00128">
    <property type="entry name" value="Alpha-amylase"/>
    <property type="match status" value="1"/>
</dbReference>
<dbReference type="SUPFAM" id="SSF51445">
    <property type="entry name" value="(Trans)glycosidases"/>
    <property type="match status" value="1"/>
</dbReference>
<dbReference type="InterPro" id="IPR014756">
    <property type="entry name" value="Ig_E-set"/>
</dbReference>
<feature type="domain" description="Glycosyl hydrolase family 13 catalytic" evidence="5">
    <location>
        <begin position="160"/>
        <end position="570"/>
    </location>
</feature>
<dbReference type="OrthoDB" id="3236218at2"/>
<organism evidence="6 7">
    <name type="scientific">Aeriscardovia aeriphila</name>
    <dbReference type="NCBI Taxonomy" id="218139"/>
    <lineage>
        <taxon>Bacteria</taxon>
        <taxon>Bacillati</taxon>
        <taxon>Actinomycetota</taxon>
        <taxon>Actinomycetes</taxon>
        <taxon>Bifidobacteriales</taxon>
        <taxon>Bifidobacteriaceae</taxon>
        <taxon>Aeriscardovia</taxon>
    </lineage>
</organism>
<dbReference type="InterPro" id="IPR013783">
    <property type="entry name" value="Ig-like_fold"/>
</dbReference>
<dbReference type="CDD" id="cd02856">
    <property type="entry name" value="E_set_GDE_Isoamylase_N"/>
    <property type="match status" value="1"/>
</dbReference>
<dbReference type="SUPFAM" id="SSF51011">
    <property type="entry name" value="Glycosyl hydrolase domain"/>
    <property type="match status" value="1"/>
</dbReference>
<evidence type="ECO:0000256" key="4">
    <source>
        <dbReference type="SAM" id="MobiDB-lite"/>
    </source>
</evidence>
<evidence type="ECO:0000313" key="6">
    <source>
        <dbReference type="EMBL" id="OZG55930.1"/>
    </source>
</evidence>
<dbReference type="Pfam" id="PF02922">
    <property type="entry name" value="CBM_48"/>
    <property type="match status" value="1"/>
</dbReference>
<dbReference type="CDD" id="cd11326">
    <property type="entry name" value="AmyAc_Glg_debranch"/>
    <property type="match status" value="1"/>
</dbReference>
<dbReference type="InterPro" id="IPR006047">
    <property type="entry name" value="GH13_cat_dom"/>
</dbReference>
<keyword evidence="3" id="KW-0326">Glycosidase</keyword>
<dbReference type="InterPro" id="IPR017853">
    <property type="entry name" value="GH"/>
</dbReference>